<keyword evidence="3" id="KW-1185">Reference proteome</keyword>
<feature type="region of interest" description="Disordered" evidence="1">
    <location>
        <begin position="160"/>
        <end position="182"/>
    </location>
</feature>
<gene>
    <name evidence="2" type="ORF">EKO04_008509</name>
</gene>
<protein>
    <submittedName>
        <fullName evidence="2">Uncharacterized protein</fullName>
    </submittedName>
</protein>
<comment type="caution">
    <text evidence="2">The sequence shown here is derived from an EMBL/GenBank/DDBJ whole genome shotgun (WGS) entry which is preliminary data.</text>
</comment>
<sequence>MKAQQPSPPTTFVPSNTFIYAKHSAGLWQPTQPTIFIIMKSTYCHPTISLSNQSIEPVAHCPTLEAVHQALEALAQQYPNGVLLKDHEWGWFQIAGEKMTHTFWIKEVGHARALKWMDFDHGVVDDWFTSDTTTSRSVTSEGIGSATDKSNTDIIVQQQQKEVDGAESLSSKDGCDVESNPDKRLSHVFVGQSAWPHR</sequence>
<dbReference type="AlphaFoldDB" id="A0A8H7MG20"/>
<evidence type="ECO:0000313" key="2">
    <source>
        <dbReference type="EMBL" id="KAF9693490.1"/>
    </source>
</evidence>
<evidence type="ECO:0000313" key="3">
    <source>
        <dbReference type="Proteomes" id="UP000651452"/>
    </source>
</evidence>
<evidence type="ECO:0000256" key="1">
    <source>
        <dbReference type="SAM" id="MobiDB-lite"/>
    </source>
</evidence>
<reference evidence="2" key="1">
    <citation type="submission" date="2018-12" db="EMBL/GenBank/DDBJ databases">
        <authorList>
            <person name="Syme R.A."/>
            <person name="Farfan-Caceres L."/>
            <person name="Lichtenzveig J."/>
        </authorList>
    </citation>
    <scope>NUCLEOTIDE SEQUENCE</scope>
    <source>
        <strain evidence="2">Al4</strain>
    </source>
</reference>
<dbReference type="Proteomes" id="UP000651452">
    <property type="component" value="Unassembled WGS sequence"/>
</dbReference>
<name>A0A8H7MG20_9PLEO</name>
<proteinExistence type="predicted"/>
<organism evidence="2 3">
    <name type="scientific">Ascochyta lentis</name>
    <dbReference type="NCBI Taxonomy" id="205686"/>
    <lineage>
        <taxon>Eukaryota</taxon>
        <taxon>Fungi</taxon>
        <taxon>Dikarya</taxon>
        <taxon>Ascomycota</taxon>
        <taxon>Pezizomycotina</taxon>
        <taxon>Dothideomycetes</taxon>
        <taxon>Pleosporomycetidae</taxon>
        <taxon>Pleosporales</taxon>
        <taxon>Pleosporineae</taxon>
        <taxon>Didymellaceae</taxon>
        <taxon>Ascochyta</taxon>
    </lineage>
</organism>
<reference evidence="2" key="2">
    <citation type="submission" date="2020-09" db="EMBL/GenBank/DDBJ databases">
        <title>Reference genome assembly for Australian Ascochyta lentis isolate Al4.</title>
        <authorList>
            <person name="Lee R.C."/>
            <person name="Farfan-Caceres L.M."/>
            <person name="Debler J.W."/>
            <person name="Williams A.H."/>
            <person name="Henares B.M."/>
        </authorList>
    </citation>
    <scope>NUCLEOTIDE SEQUENCE</scope>
    <source>
        <strain evidence="2">Al4</strain>
    </source>
</reference>
<dbReference type="EMBL" id="RZGK01000015">
    <property type="protein sequence ID" value="KAF9693490.1"/>
    <property type="molecule type" value="Genomic_DNA"/>
</dbReference>
<accession>A0A8H7MG20</accession>
<dbReference type="OrthoDB" id="3767236at2759"/>